<dbReference type="EMBL" id="VCHE01000061">
    <property type="protein sequence ID" value="KAB2573300.1"/>
    <property type="molecule type" value="Genomic_DNA"/>
</dbReference>
<feature type="compositionally biased region" description="Basic and acidic residues" evidence="1">
    <location>
        <begin position="120"/>
        <end position="137"/>
    </location>
</feature>
<protein>
    <recommendedName>
        <fullName evidence="2">Alpha-ketoglutarate-dependent dioxygenase AlkB-like domain-containing protein</fullName>
    </recommendedName>
</protein>
<feature type="compositionally biased region" description="Basic and acidic residues" evidence="1">
    <location>
        <begin position="1008"/>
        <end position="1021"/>
    </location>
</feature>
<feature type="compositionally biased region" description="Low complexity" evidence="1">
    <location>
        <begin position="75"/>
        <end position="88"/>
    </location>
</feature>
<dbReference type="InterPro" id="IPR027450">
    <property type="entry name" value="AlkB-like"/>
</dbReference>
<dbReference type="GO" id="GO:0006307">
    <property type="term" value="P:DNA alkylation repair"/>
    <property type="evidence" value="ECO:0007669"/>
    <property type="project" value="TreeGrafter"/>
</dbReference>
<feature type="compositionally biased region" description="Basic residues" evidence="1">
    <location>
        <begin position="866"/>
        <end position="876"/>
    </location>
</feature>
<feature type="compositionally biased region" description="Low complexity" evidence="1">
    <location>
        <begin position="241"/>
        <end position="252"/>
    </location>
</feature>
<dbReference type="Gene3D" id="2.60.120.590">
    <property type="entry name" value="Alpha-ketoglutarate-dependent dioxygenase AlkB-like"/>
    <property type="match status" value="1"/>
</dbReference>
<dbReference type="PANTHER" id="PTHR31573">
    <property type="entry name" value="ALPHA-KETOGLUTARATE-DEPENDENT DIOXYGENASE ALKB HOMOLOG 2"/>
    <property type="match status" value="1"/>
</dbReference>
<accession>A0A5N5D7H9</accession>
<sequence>MSNRELASLAPGAWAYSGLAEDYDQPHGSAGPRRRRRCSQKEAPSQLPPSPQSSAPPQSPTPTPASTPADHQSESELSSVPDDLSDVSYDGVKKKRKLHASDSEAADGGRPKRNRRLSKKALENRAAEVDRQKREKSTPSAPQLKLKLKLSPEKLQQLDPKSPSSAEATPDLPAGATPNSPAGATPELSADIAPEAVPEPPAEALAVESPRTEEQGRITTPPSSQQNFAKAPAAAESEQCAPADPDPNATPTIQFLLPQAPTPPKSTHKRGRPKKADASLQLLSPQSVGEGAPRRAPRTVRIPDPIADGLEHLVDISKQLMNYSGCPLDEKPPPVGSPEVWADGRQALCESLPYYRAYQSAGYCSNGFAHAFMFDQEGSKRDYIDSEVVIARAGGGLSKDKSTGKMAREADQTENCQVKSVKNSMEQFNLVAIICGDRNQQCPSKMPHVYNVLDWFKPTHIWYEKVGSKINIRYRFEKLCKNKDKESWWASSAGPEPTRIGEQAPPETRVCTHCQIGSQQVYLQGWMCLQPDCPQFWKLESGNEPQEAGLLYDPRFLKQHTPWPHSSIPQPLRPNPFALGPTPILGDDVSWAAAKGLVCPQCGRCNSREAWEGWQCGNCDFTYSLPHANVPVSALHDPYHPLSPGYTLSRDNYSSAVSFRVEFAHNYRINYFTIPGVDGFIAHFIANQTVNEEPGGPDAMWTDLQTTGGDLGLLRRPLTTSTLRGPALTKHFCVNYGMPYKFIAATASRSFDTAAHSITATRSRLNWAARHCIGPENHNKEFNELLALGYFEQQRISYHDDGEFGLGPTIATLSIGAPATMKIRLKEKHYHGISKTGLYVTDPPVPGCVKYEERCAVYEELEALKKDKKGQKKRATHKEEEGGGDVEKMMDLDQDQDAVNQGQDEVAPVPDEMAPIPNEMAPVPDDMAPVPHAVDLDAYTARLKALPEELKLKLKGNAKDVLTMHLGHGDIVVMHGAKMQQYYEHAVDPVGKLRFALTCRYIDPSSLKPEDRPDYEVKPDMGDYDGSRLPAVPA</sequence>
<feature type="region of interest" description="Disordered" evidence="1">
    <location>
        <begin position="866"/>
        <end position="887"/>
    </location>
</feature>
<dbReference type="Proteomes" id="UP000325902">
    <property type="component" value="Unassembled WGS sequence"/>
</dbReference>
<feature type="compositionally biased region" description="Basic and acidic residues" evidence="1">
    <location>
        <begin position="877"/>
        <end position="887"/>
    </location>
</feature>
<gene>
    <name evidence="3" type="ORF">DBV05_g8011</name>
</gene>
<dbReference type="InterPro" id="IPR032852">
    <property type="entry name" value="ALKBH2"/>
</dbReference>
<dbReference type="OrthoDB" id="2163491at2759"/>
<feature type="region of interest" description="Disordered" evidence="1">
    <location>
        <begin position="1005"/>
        <end position="1034"/>
    </location>
</feature>
<proteinExistence type="predicted"/>
<dbReference type="Pfam" id="PF13532">
    <property type="entry name" value="2OG-FeII_Oxy_2"/>
    <property type="match status" value="1"/>
</dbReference>
<dbReference type="GO" id="GO:0051747">
    <property type="term" value="F:cytosine C-5 DNA demethylase activity"/>
    <property type="evidence" value="ECO:0007669"/>
    <property type="project" value="TreeGrafter"/>
</dbReference>
<evidence type="ECO:0000259" key="2">
    <source>
        <dbReference type="Pfam" id="PF13532"/>
    </source>
</evidence>
<feature type="region of interest" description="Disordered" evidence="1">
    <location>
        <begin position="20"/>
        <end position="300"/>
    </location>
</feature>
<dbReference type="GO" id="GO:0035516">
    <property type="term" value="F:broad specificity oxidative DNA demethylase activity"/>
    <property type="evidence" value="ECO:0007669"/>
    <property type="project" value="TreeGrafter"/>
</dbReference>
<dbReference type="PANTHER" id="PTHR31573:SF4">
    <property type="entry name" value="FE2OG DIOXYGENASE DOMAIN-CONTAINING PROTEIN"/>
    <property type="match status" value="1"/>
</dbReference>
<name>A0A5N5D7H9_9PEZI</name>
<feature type="domain" description="Alpha-ketoglutarate-dependent dioxygenase AlkB-like" evidence="2">
    <location>
        <begin position="757"/>
        <end position="992"/>
    </location>
</feature>
<feature type="compositionally biased region" description="Basic and acidic residues" evidence="1">
    <location>
        <begin position="99"/>
        <end position="110"/>
    </location>
</feature>
<dbReference type="GO" id="GO:0008198">
    <property type="term" value="F:ferrous iron binding"/>
    <property type="evidence" value="ECO:0007669"/>
    <property type="project" value="TreeGrafter"/>
</dbReference>
<dbReference type="AlphaFoldDB" id="A0A5N5D7H9"/>
<keyword evidence="4" id="KW-1185">Reference proteome</keyword>
<comment type="caution">
    <text evidence="3">The sequence shown here is derived from an EMBL/GenBank/DDBJ whole genome shotgun (WGS) entry which is preliminary data.</text>
</comment>
<reference evidence="3 4" key="1">
    <citation type="journal article" date="2019" name="Sci. Rep.">
        <title>A multi-omics analysis of the grapevine pathogen Lasiodiplodia theobromae reveals that temperature affects the expression of virulence- and pathogenicity-related genes.</title>
        <authorList>
            <person name="Felix C."/>
            <person name="Meneses R."/>
            <person name="Goncalves M.F.M."/>
            <person name="Tilleman L."/>
            <person name="Duarte A.S."/>
            <person name="Jorrin-Novo J.V."/>
            <person name="Van de Peer Y."/>
            <person name="Deforce D."/>
            <person name="Van Nieuwerburgh F."/>
            <person name="Esteves A.C."/>
            <person name="Alves A."/>
        </authorList>
    </citation>
    <scope>NUCLEOTIDE SEQUENCE [LARGE SCALE GENOMIC DNA]</scope>
    <source>
        <strain evidence="3 4">LA-SOL3</strain>
    </source>
</reference>
<dbReference type="SUPFAM" id="SSF51197">
    <property type="entry name" value="Clavaminate synthase-like"/>
    <property type="match status" value="1"/>
</dbReference>
<evidence type="ECO:0000313" key="3">
    <source>
        <dbReference type="EMBL" id="KAB2573300.1"/>
    </source>
</evidence>
<dbReference type="InterPro" id="IPR037151">
    <property type="entry name" value="AlkB-like_sf"/>
</dbReference>
<evidence type="ECO:0000256" key="1">
    <source>
        <dbReference type="SAM" id="MobiDB-lite"/>
    </source>
</evidence>
<feature type="compositionally biased region" description="Polar residues" evidence="1">
    <location>
        <begin position="217"/>
        <end position="228"/>
    </location>
</feature>
<organism evidence="3 4">
    <name type="scientific">Lasiodiplodia theobromae</name>
    <dbReference type="NCBI Taxonomy" id="45133"/>
    <lineage>
        <taxon>Eukaryota</taxon>
        <taxon>Fungi</taxon>
        <taxon>Dikarya</taxon>
        <taxon>Ascomycota</taxon>
        <taxon>Pezizomycotina</taxon>
        <taxon>Dothideomycetes</taxon>
        <taxon>Dothideomycetes incertae sedis</taxon>
        <taxon>Botryosphaeriales</taxon>
        <taxon>Botryosphaeriaceae</taxon>
        <taxon>Lasiodiplodia</taxon>
    </lineage>
</organism>
<evidence type="ECO:0000313" key="4">
    <source>
        <dbReference type="Proteomes" id="UP000325902"/>
    </source>
</evidence>